<dbReference type="AlphaFoldDB" id="A0A163MHX5"/>
<dbReference type="Proteomes" id="UP000076796">
    <property type="component" value="Unassembled WGS sequence"/>
</dbReference>
<keyword evidence="1" id="KW-0472">Membrane</keyword>
<evidence type="ECO:0000256" key="1">
    <source>
        <dbReference type="SAM" id="Phobius"/>
    </source>
</evidence>
<proteinExistence type="predicted"/>
<comment type="caution">
    <text evidence="3">The sequence shown here is derived from an EMBL/GenBank/DDBJ whole genome shotgun (WGS) entry which is preliminary data.</text>
</comment>
<evidence type="ECO:0000259" key="2">
    <source>
        <dbReference type="Pfam" id="PF13791"/>
    </source>
</evidence>
<dbReference type="InterPro" id="IPR025672">
    <property type="entry name" value="Sigma_reg_C_dom"/>
</dbReference>
<name>A0A163MHX5_9BACL</name>
<protein>
    <recommendedName>
        <fullName evidence="2">Sigma factor regulator C-terminal domain-containing protein</fullName>
    </recommendedName>
</protein>
<evidence type="ECO:0000313" key="4">
    <source>
        <dbReference type="Proteomes" id="UP000076796"/>
    </source>
</evidence>
<evidence type="ECO:0000313" key="3">
    <source>
        <dbReference type="EMBL" id="KZS49079.1"/>
    </source>
</evidence>
<dbReference type="EMBL" id="LWMH01000001">
    <property type="protein sequence ID" value="KZS49079.1"/>
    <property type="molecule type" value="Genomic_DNA"/>
</dbReference>
<dbReference type="Pfam" id="PF13791">
    <property type="entry name" value="Sigma_reg_C"/>
    <property type="match status" value="1"/>
</dbReference>
<reference evidence="3" key="1">
    <citation type="journal article" date="2016" name="Genome Announc.">
        <title>Draft genomes of two strains of Paenibacillus glucanolyticus with capability to degrade lignocellulose.</title>
        <authorList>
            <person name="Mathews S.L."/>
            <person name="Pawlak J."/>
            <person name="Grunden A.M."/>
        </authorList>
    </citation>
    <scope>NUCLEOTIDE SEQUENCE [LARGE SCALE GENOMIC DNA]</scope>
    <source>
        <strain evidence="3">SLM1</strain>
    </source>
</reference>
<gene>
    <name evidence="3" type="ORF">AWU65_13445</name>
</gene>
<keyword evidence="1" id="KW-1133">Transmembrane helix</keyword>
<feature type="transmembrane region" description="Helical" evidence="1">
    <location>
        <begin position="9"/>
        <end position="30"/>
    </location>
</feature>
<keyword evidence="4" id="KW-1185">Reference proteome</keyword>
<keyword evidence="1" id="KW-0812">Transmembrane</keyword>
<accession>A0A163MHX5</accession>
<feature type="domain" description="Sigma factor regulator C-terminal" evidence="2">
    <location>
        <begin position="155"/>
        <end position="305"/>
    </location>
</feature>
<sequence length="305" mass="34243">MVWRTRVRLLSNAVGALLLFYLLYVLYLSLSQIFFDTPERNDTFIRSVITAVELHGNGVKVEKTGLPNVEVTPLLTQKATLKLYRDIGGWQVITGEVRAEQPLFGELTYSVEDTGAYLNSDSDMQGAFILPSSIMSEQTTPPDQQRKEEGIVQLGRMDDGNVADMSFSTMTLMQPEQLLKLLEGYDLAVTGMPVYAGELKEFEVGSNIAGGKDYYVPHLTLRPLYAFEEDNRLSMWGLYFTAEDVGKMSEHTANMISDLKWLTESIQYNGVGIDKQRLAYLEKHGVQVYGATVTGPVRELEKLKE</sequence>
<organism evidence="3 4">
    <name type="scientific">Paenibacillus glucanolyticus</name>
    <dbReference type="NCBI Taxonomy" id="59843"/>
    <lineage>
        <taxon>Bacteria</taxon>
        <taxon>Bacillati</taxon>
        <taxon>Bacillota</taxon>
        <taxon>Bacilli</taxon>
        <taxon>Bacillales</taxon>
        <taxon>Paenibacillaceae</taxon>
        <taxon>Paenibacillus</taxon>
    </lineage>
</organism>